<evidence type="ECO:0000313" key="2">
    <source>
        <dbReference type="Proteomes" id="UP000078555"/>
    </source>
</evidence>
<name>A0A1A8Z1A6_PLAOA</name>
<organism evidence="1 2">
    <name type="scientific">Plasmodium ovale wallikeri</name>
    <dbReference type="NCBI Taxonomy" id="864142"/>
    <lineage>
        <taxon>Eukaryota</taxon>
        <taxon>Sar</taxon>
        <taxon>Alveolata</taxon>
        <taxon>Apicomplexa</taxon>
        <taxon>Aconoidasida</taxon>
        <taxon>Haemosporida</taxon>
        <taxon>Plasmodiidae</taxon>
        <taxon>Plasmodium</taxon>
        <taxon>Plasmodium (Plasmodium)</taxon>
    </lineage>
</organism>
<dbReference type="Proteomes" id="UP000078555">
    <property type="component" value="Unassembled WGS sequence"/>
</dbReference>
<dbReference type="AlphaFoldDB" id="A0A1A8Z1A6"/>
<protein>
    <submittedName>
        <fullName evidence="1">Uncharacterized protein</fullName>
    </submittedName>
</protein>
<evidence type="ECO:0000313" key="1">
    <source>
        <dbReference type="EMBL" id="SBT37702.1"/>
    </source>
</evidence>
<proteinExistence type="predicted"/>
<sequence>MEKKAHSPIRQIAYSPNRLFTYSPIRICVSIHICVKVRRWEKMDMRDVLPFCVARRYPTCRFVELAWAK</sequence>
<dbReference type="EMBL" id="FLRD01000106">
    <property type="protein sequence ID" value="SBT37702.1"/>
    <property type="molecule type" value="Genomic_DNA"/>
</dbReference>
<accession>A0A1A8Z1A6</accession>
<gene>
    <name evidence="1" type="ORF">POVWA1_036430</name>
</gene>
<keyword evidence="2" id="KW-1185">Reference proteome</keyword>
<reference evidence="2" key="1">
    <citation type="submission" date="2016-05" db="EMBL/GenBank/DDBJ databases">
        <authorList>
            <person name="Naeem Raeece"/>
        </authorList>
    </citation>
    <scope>NUCLEOTIDE SEQUENCE [LARGE SCALE GENOMIC DNA]</scope>
</reference>